<evidence type="ECO:0000313" key="6">
    <source>
        <dbReference type="EMBL" id="ACF71009.1"/>
    </source>
</evidence>
<geneLocation type="chloroplast" evidence="6"/>
<dbReference type="GeneID" id="7056100"/>
<evidence type="ECO:0000256" key="1">
    <source>
        <dbReference type="ARBA" id="ARBA00009083"/>
    </source>
</evidence>
<dbReference type="EMBL" id="EU912438">
    <property type="protein sequence ID" value="ACF71009.1"/>
    <property type="molecule type" value="Genomic_DNA"/>
</dbReference>
<dbReference type="InterPro" id="IPR023036">
    <property type="entry name" value="Ribosomal_uS14_bac/plastid"/>
</dbReference>
<proteinExistence type="inferred from homology"/>
<comment type="subunit">
    <text evidence="5">Part of the 30S ribosomal subunit.</text>
</comment>
<keyword evidence="5" id="KW-0694">RNA-binding</keyword>
<evidence type="ECO:0000256" key="5">
    <source>
        <dbReference type="HAMAP-Rule" id="MF_00537"/>
    </source>
</evidence>
<reference evidence="6" key="1">
    <citation type="journal article" date="2008" name="Proc. Natl. Acad. Sci. U.S.A.">
        <title>Horizontal gene transfer of the algal nuclear gene psbO to the photosynthetic sea slug Elysia chlorotica.</title>
        <authorList>
            <person name="Rumpho M.E."/>
            <person name="Worful J.M."/>
            <person name="Lee J."/>
            <person name="Kannan K."/>
            <person name="Tyler M.S."/>
            <person name="Bhattacharya D."/>
            <person name="Moustafa A."/>
            <person name="Manhart J.R."/>
        </authorList>
    </citation>
    <scope>NUCLEOTIDE SEQUENCE [LARGE SCALE GENOMIC DNA]</scope>
    <source>
        <strain>CCMP2940</strain>
    </source>
</reference>
<gene>
    <name evidence="5 6" type="primary">rps14</name>
</gene>
<dbReference type="GO" id="GO:0009507">
    <property type="term" value="C:chloroplast"/>
    <property type="evidence" value="ECO:0007669"/>
    <property type="project" value="UniProtKB-SubCell"/>
</dbReference>
<dbReference type="Gene3D" id="1.10.287.1480">
    <property type="match status" value="1"/>
</dbReference>
<dbReference type="InterPro" id="IPR018271">
    <property type="entry name" value="Ribosomal_uS14_CS"/>
</dbReference>
<comment type="function">
    <text evidence="5">Binds 16S rRNA, required for the assembly of 30S particles.</text>
</comment>
<dbReference type="FunFam" id="1.10.287.1480:FF:000001">
    <property type="entry name" value="30S ribosomal protein S14"/>
    <property type="match status" value="1"/>
</dbReference>
<accession>B7T243</accession>
<keyword evidence="5" id="KW-0699">rRNA-binding</keyword>
<comment type="similarity">
    <text evidence="1 5">Belongs to the universal ribosomal protein uS14 family.</text>
</comment>
<evidence type="ECO:0000256" key="2">
    <source>
        <dbReference type="ARBA" id="ARBA00022980"/>
    </source>
</evidence>
<dbReference type="InterPro" id="IPR001209">
    <property type="entry name" value="Ribosomal_uS14"/>
</dbReference>
<keyword evidence="6" id="KW-0150">Chloroplast</keyword>
<dbReference type="HAMAP" id="MF_00537">
    <property type="entry name" value="Ribosomal_uS14_1"/>
    <property type="match status" value="1"/>
</dbReference>
<dbReference type="GO" id="GO:0015935">
    <property type="term" value="C:small ribosomal subunit"/>
    <property type="evidence" value="ECO:0007669"/>
    <property type="project" value="TreeGrafter"/>
</dbReference>
<name>B7T243_VAULI</name>
<dbReference type="PANTHER" id="PTHR19836">
    <property type="entry name" value="30S RIBOSOMAL PROTEIN S14"/>
    <property type="match status" value="1"/>
</dbReference>
<comment type="subcellular location">
    <subcellularLocation>
        <location evidence="5">Plastid</location>
        <location evidence="5">Chloroplast</location>
    </subcellularLocation>
</comment>
<protein>
    <recommendedName>
        <fullName evidence="4 5">Small ribosomal subunit protein uS14c</fullName>
    </recommendedName>
</protein>
<dbReference type="NCBIfam" id="NF006477">
    <property type="entry name" value="PRK08881.1"/>
    <property type="match status" value="1"/>
</dbReference>
<dbReference type="RefSeq" id="YP_002327592.1">
    <property type="nucleotide sequence ID" value="NC_011600.1"/>
</dbReference>
<evidence type="ECO:0000256" key="4">
    <source>
        <dbReference type="ARBA" id="ARBA00035247"/>
    </source>
</evidence>
<dbReference type="GO" id="GO:0003735">
    <property type="term" value="F:structural constituent of ribosome"/>
    <property type="evidence" value="ECO:0007669"/>
    <property type="project" value="InterPro"/>
</dbReference>
<keyword evidence="3 5" id="KW-0687">Ribonucleoprotein</keyword>
<dbReference type="GO" id="GO:0019843">
    <property type="term" value="F:rRNA binding"/>
    <property type="evidence" value="ECO:0007669"/>
    <property type="project" value="UniProtKB-UniRule"/>
</dbReference>
<sequence>MAKQSIIQRQLRREKFIEKYKKKRRNLLKEFSITKDFNIKISIHKKIEKLPRNSIKIRSKNRCWKTGRGRGFYRDFGLCRHMIRELAHNGILPGVYKASW</sequence>
<dbReference type="SUPFAM" id="SSF57716">
    <property type="entry name" value="Glucocorticoid receptor-like (DNA-binding domain)"/>
    <property type="match status" value="1"/>
</dbReference>
<keyword evidence="6" id="KW-0934">Plastid</keyword>
<dbReference type="GO" id="GO:0006412">
    <property type="term" value="P:translation"/>
    <property type="evidence" value="ECO:0007669"/>
    <property type="project" value="UniProtKB-UniRule"/>
</dbReference>
<dbReference type="PANTHER" id="PTHR19836:SF19">
    <property type="entry name" value="SMALL RIBOSOMAL SUBUNIT PROTEIN US14M"/>
    <property type="match status" value="1"/>
</dbReference>
<evidence type="ECO:0000256" key="3">
    <source>
        <dbReference type="ARBA" id="ARBA00023274"/>
    </source>
</evidence>
<keyword evidence="2 5" id="KW-0689">Ribosomal protein</keyword>
<dbReference type="AlphaFoldDB" id="B7T243"/>
<dbReference type="PROSITE" id="PS00527">
    <property type="entry name" value="RIBOSOMAL_S14"/>
    <property type="match status" value="1"/>
</dbReference>
<dbReference type="Pfam" id="PF00253">
    <property type="entry name" value="Ribosomal_S14"/>
    <property type="match status" value="1"/>
</dbReference>
<organism evidence="6">
    <name type="scientific">Vaucheria litorea</name>
    <name type="common">Yellow-green alga</name>
    <dbReference type="NCBI Taxonomy" id="109269"/>
    <lineage>
        <taxon>Eukaryota</taxon>
        <taxon>Sar</taxon>
        <taxon>Stramenopiles</taxon>
        <taxon>Ochrophyta</taxon>
        <taxon>PX clade</taxon>
        <taxon>Xanthophyceae</taxon>
        <taxon>Vaucheriales</taxon>
        <taxon>Vaucheriaceae</taxon>
        <taxon>Vaucheria</taxon>
    </lineage>
</organism>